<feature type="compositionally biased region" description="Low complexity" evidence="1">
    <location>
        <begin position="172"/>
        <end position="181"/>
    </location>
</feature>
<feature type="compositionally biased region" description="Low complexity" evidence="1">
    <location>
        <begin position="530"/>
        <end position="549"/>
    </location>
</feature>
<feature type="compositionally biased region" description="Polar residues" evidence="1">
    <location>
        <begin position="630"/>
        <end position="646"/>
    </location>
</feature>
<sequence length="1879" mass="198089">MPSTSRSHSRSPKPSQDDFHPDRTPRAVDFAAGTRPAPSQRESAPGTTTSGTLVRGRERTRSFLGLGFGTTTPTLSDTEGTGTSARRKISFGPLGPAQSGAGPSTSRDSLLRVASDHGEPRSSPAPPIATSTSRKSTNTAKAFIRRAKSFGTSPLLGSSTDGGFDQPAADGSSAPSSTHPSPTSPRPIPLPRTSTSSLLVTNPLDLRYGSPAAFSPTSESASLTGSGSPYGFANSRASTSSMVLPEALPVQPHWLFAPAPTGSPGASSGGRSSSERASRRRSQDAESRRMTEDVRPDVKGKGKAKASEKTQPTPKRKTRRATLGSLFGRKDSKASVGSAGEGVDAASDFAAAGTERRLCDSPQDSPVPTFPEFESEREAIPPLPSLPSLQFSRDPYRMSWGFAHLSPTSSPEKPREPRPRVAISTSVSNGSPGPSSPVVALTRAEEAVDADKTIILLPAQGQDGRPLPPPPPPILQHAQSTDSAQTLQARRTSTATALDALETAREELRASTPPGLRQRSNSYGFPNPTSPRSMYPASSSSSIPVTPSPLASPVGELENPLSAAPPSVPAPVPSVPSAGFAKSLIKTRTARSHSDASDRRSPPNFAASTGGASFSHSLSSSGATLPAMPRTSSSRPTTADALTTSTRSSVFGSIGSFFGGGGGGGGGGAGSAPMSRSGSTSTSIGIASTPSASPSLIDGMRGTNEFGALFDSAERRSSSLARPSSSRKRGLSVGAGVGFGLFGASSSSASLGVPPPASTASTSSISGRGRSGSTSSVNTSASGAGSGPLSDAMASLVVPPSSLGSSLGGRMRALTDPNRRFSFGIPGGGSETPGGSPARATNRPRGSSLSAVPQSQPLLPPPPKKVRRAPKPRQDESPEDYVRRLLEGSPAKSSPEGLGLRPDERASSDVTEDDELVPRGELTQVLSARRSHVPSSPAAGAPSPSPEPFFAQALRAFLRLFPFQGLALDIALRVFLGSAALPTETQHIDRVMEAFARRYCECNPNVFGGIAKKRDVGEEGVSTEGTEESRTVEGAKRDGQEESDIPYVLAFSMVMLNTDHFNPNAKTKMCVSKGLRRIAQSRTNAVVPNRTKSDYLRNTRIDGVAPEILEYLFDQITLAPFVYVDDRNRAAEFALRIPSSQAPLNASIGPSTSSSSFMSATGSVNGAGHYSSSGANKGKVDPYQLIASGQTARYRVDVETQVPSKSPFSFMGTTSFFSGAVKGLNIDEQDMTSLHALFAHAPVLQIANRSRATSRSQVGPDLASPGAFAASSSVDPVTVESPNPLVFGSPLLPTNSNSTFVEPPKKRDRPLISTLKITKVGLLSRKEDLAEGGKKAQSRKWRGWSVVLTGSQLLFFVRRIELADPSTAPGCLADESSLSQKDAHFASNLQSALDRAIVSAEPRPPGHVLAFSYPGSFKPDAVLSLAHSVAIYDSSYAKYRNVFRLTVPAGRQYLFQAHDAEELNSWVHAINYAASFKSAGLKIRPLASTPVLARPQRSTTPPIPAEQPSRMASSEAGPPVHSQAHESLPGPEEQRRAAPSVPDARLSSESRLSSNISDAQVTLSRIVGPAGPDPSSDAPFNVRAQTLRAKIAELDALIRSTKENLQADLRLARHLALLTPFRTSTRERILSSIPPIEKRVRHLRMQLAKHTGYREVLLRDLLAEDRESERLMRQHSLHRTHSRRTSSVPRQRSGATLARESGLKVPNGAPKLGRSGSSRLRPSSLSPADADADASPRNSFESAAESLSAFDDAHELAQHSLTDDELDRLHVKAAPPMQRSKTETDWVRTAVLDRSLLRPASDGAPEQPEMLRAPVSGYISGEDELEEEAAGIDLPGRRSSESRRPDEDQSVGSPSPTLPSPRPSPSDAHLPPPVPPIHD</sequence>
<keyword evidence="5" id="KW-1185">Reference proteome</keyword>
<accession>A0A2S5B9G7</accession>
<dbReference type="PROSITE" id="PS50190">
    <property type="entry name" value="SEC7"/>
    <property type="match status" value="1"/>
</dbReference>
<feature type="compositionally biased region" description="Low complexity" evidence="1">
    <location>
        <begin position="1545"/>
        <end position="1554"/>
    </location>
</feature>
<feature type="compositionally biased region" description="Pro residues" evidence="1">
    <location>
        <begin position="1856"/>
        <end position="1879"/>
    </location>
</feature>
<feature type="region of interest" description="Disordered" evidence="1">
    <location>
        <begin position="586"/>
        <end position="646"/>
    </location>
</feature>
<feature type="domain" description="PH" evidence="2">
    <location>
        <begin position="1316"/>
        <end position="1475"/>
    </location>
</feature>
<feature type="region of interest" description="Disordered" evidence="1">
    <location>
        <begin position="460"/>
        <end position="574"/>
    </location>
</feature>
<feature type="compositionally biased region" description="Basic residues" evidence="1">
    <location>
        <begin position="1673"/>
        <end position="1684"/>
    </location>
</feature>
<dbReference type="GO" id="GO:0032012">
    <property type="term" value="P:regulation of ARF protein signal transduction"/>
    <property type="evidence" value="ECO:0007669"/>
    <property type="project" value="InterPro"/>
</dbReference>
<dbReference type="Proteomes" id="UP000237144">
    <property type="component" value="Unassembled WGS sequence"/>
</dbReference>
<feature type="compositionally biased region" description="Basic and acidic residues" evidence="1">
    <location>
        <begin position="273"/>
        <end position="308"/>
    </location>
</feature>
<evidence type="ECO:0008006" key="6">
    <source>
        <dbReference type="Google" id="ProtNLM"/>
    </source>
</evidence>
<gene>
    <name evidence="4" type="ORF">BMF94_3698</name>
</gene>
<evidence type="ECO:0000313" key="4">
    <source>
        <dbReference type="EMBL" id="POY73361.1"/>
    </source>
</evidence>
<feature type="region of interest" description="Disordered" evidence="1">
    <location>
        <begin position="1492"/>
        <end position="1557"/>
    </location>
</feature>
<evidence type="ECO:0000256" key="1">
    <source>
        <dbReference type="SAM" id="MobiDB-lite"/>
    </source>
</evidence>
<feature type="region of interest" description="Disordered" evidence="1">
    <location>
        <begin position="1672"/>
        <end position="1746"/>
    </location>
</feature>
<dbReference type="SMART" id="SM00222">
    <property type="entry name" value="Sec7"/>
    <property type="match status" value="1"/>
</dbReference>
<feature type="region of interest" description="Disordered" evidence="1">
    <location>
        <begin position="662"/>
        <end position="700"/>
    </location>
</feature>
<dbReference type="InterPro" id="IPR035999">
    <property type="entry name" value="Sec7_dom_sf"/>
</dbReference>
<feature type="compositionally biased region" description="Low complexity" evidence="1">
    <location>
        <begin position="747"/>
        <end position="783"/>
    </location>
</feature>
<feature type="compositionally biased region" description="Polar residues" evidence="1">
    <location>
        <begin position="215"/>
        <end position="227"/>
    </location>
</feature>
<feature type="compositionally biased region" description="Low complexity" evidence="1">
    <location>
        <begin position="1712"/>
        <end position="1746"/>
    </location>
</feature>
<feature type="compositionally biased region" description="Basic and acidic residues" evidence="1">
    <location>
        <begin position="592"/>
        <end position="601"/>
    </location>
</feature>
<dbReference type="OrthoDB" id="430364at2759"/>
<feature type="region of interest" description="Disordered" evidence="1">
    <location>
        <begin position="1767"/>
        <end position="1786"/>
    </location>
</feature>
<feature type="region of interest" description="Disordered" evidence="1">
    <location>
        <begin position="1017"/>
        <end position="1040"/>
    </location>
</feature>
<dbReference type="PANTHER" id="PTHR10663">
    <property type="entry name" value="GUANYL-NUCLEOTIDE EXCHANGE FACTOR"/>
    <property type="match status" value="1"/>
</dbReference>
<feature type="compositionally biased region" description="Acidic residues" evidence="1">
    <location>
        <begin position="1821"/>
        <end position="1830"/>
    </location>
</feature>
<feature type="compositionally biased region" description="Basic and acidic residues" evidence="1">
    <location>
        <begin position="1835"/>
        <end position="1847"/>
    </location>
</feature>
<feature type="domain" description="SEC7" evidence="3">
    <location>
        <begin position="875"/>
        <end position="1119"/>
    </location>
</feature>
<evidence type="ECO:0000313" key="5">
    <source>
        <dbReference type="Proteomes" id="UP000237144"/>
    </source>
</evidence>
<feature type="compositionally biased region" description="Low complexity" evidence="1">
    <location>
        <begin position="257"/>
        <end position="272"/>
    </location>
</feature>
<feature type="region of interest" description="Disordered" evidence="1">
    <location>
        <begin position="1"/>
        <end position="240"/>
    </location>
</feature>
<dbReference type="InterPro" id="IPR011993">
    <property type="entry name" value="PH-like_dom_sf"/>
</dbReference>
<feature type="compositionally biased region" description="Polar residues" evidence="1">
    <location>
        <begin position="150"/>
        <end position="161"/>
    </location>
</feature>
<dbReference type="PANTHER" id="PTHR10663:SF405">
    <property type="entry name" value="ARF GUANINE NUCLEOTIDE EXCHANGE FACTOR SYT1"/>
    <property type="match status" value="1"/>
</dbReference>
<organism evidence="4 5">
    <name type="scientific">Rhodotorula taiwanensis</name>
    <dbReference type="NCBI Taxonomy" id="741276"/>
    <lineage>
        <taxon>Eukaryota</taxon>
        <taxon>Fungi</taxon>
        <taxon>Dikarya</taxon>
        <taxon>Basidiomycota</taxon>
        <taxon>Pucciniomycotina</taxon>
        <taxon>Microbotryomycetes</taxon>
        <taxon>Sporidiobolales</taxon>
        <taxon>Sporidiobolaceae</taxon>
        <taxon>Rhodotorula</taxon>
    </lineage>
</organism>
<dbReference type="SUPFAM" id="SSF48425">
    <property type="entry name" value="Sec7 domain"/>
    <property type="match status" value="1"/>
</dbReference>
<evidence type="ECO:0000259" key="3">
    <source>
        <dbReference type="PROSITE" id="PS50190"/>
    </source>
</evidence>
<evidence type="ECO:0000259" key="2">
    <source>
        <dbReference type="PROSITE" id="PS50003"/>
    </source>
</evidence>
<dbReference type="EMBL" id="PJQD01000038">
    <property type="protein sequence ID" value="POY73361.1"/>
    <property type="molecule type" value="Genomic_DNA"/>
</dbReference>
<feature type="compositionally biased region" description="Polar residues" evidence="1">
    <location>
        <begin position="477"/>
        <end position="496"/>
    </location>
</feature>
<feature type="compositionally biased region" description="Low complexity" evidence="1">
    <location>
        <begin position="608"/>
        <end position="625"/>
    </location>
</feature>
<name>A0A2S5B9G7_9BASI</name>
<dbReference type="Pfam" id="PF01369">
    <property type="entry name" value="Sec7"/>
    <property type="match status" value="1"/>
</dbReference>
<feature type="compositionally biased region" description="Polar residues" evidence="1">
    <location>
        <begin position="40"/>
        <end position="52"/>
    </location>
</feature>
<dbReference type="PROSITE" id="PS50003">
    <property type="entry name" value="PH_DOMAIN"/>
    <property type="match status" value="1"/>
</dbReference>
<feature type="compositionally biased region" description="Basic and acidic residues" evidence="1">
    <location>
        <begin position="15"/>
        <end position="26"/>
    </location>
</feature>
<dbReference type="SUPFAM" id="SSF50729">
    <property type="entry name" value="PH domain-like"/>
    <property type="match status" value="1"/>
</dbReference>
<dbReference type="Gene3D" id="1.10.1000.11">
    <property type="entry name" value="Arf Nucleotide-binding Site Opener,domain 2"/>
    <property type="match status" value="1"/>
</dbReference>
<reference evidence="4 5" key="1">
    <citation type="journal article" date="2018" name="Front. Microbiol.">
        <title>Prospects for Fungal Bioremediation of Acidic Radioactive Waste Sites: Characterization and Genome Sequence of Rhodotorula taiwanensis MD1149.</title>
        <authorList>
            <person name="Tkavc R."/>
            <person name="Matrosova V.Y."/>
            <person name="Grichenko O.E."/>
            <person name="Gostincar C."/>
            <person name="Volpe R.P."/>
            <person name="Klimenkova P."/>
            <person name="Gaidamakova E.K."/>
            <person name="Zhou C.E."/>
            <person name="Stewart B.J."/>
            <person name="Lyman M.G."/>
            <person name="Malfatti S.A."/>
            <person name="Rubinfeld B."/>
            <person name="Courtot M."/>
            <person name="Singh J."/>
            <person name="Dalgard C.L."/>
            <person name="Hamilton T."/>
            <person name="Frey K.G."/>
            <person name="Gunde-Cimerman N."/>
            <person name="Dugan L."/>
            <person name="Daly M.J."/>
        </authorList>
    </citation>
    <scope>NUCLEOTIDE SEQUENCE [LARGE SCALE GENOMIC DNA]</scope>
    <source>
        <strain evidence="4 5">MD1149</strain>
    </source>
</reference>
<dbReference type="Pfam" id="PF15410">
    <property type="entry name" value="PH_9"/>
    <property type="match status" value="1"/>
</dbReference>
<dbReference type="InterPro" id="IPR023394">
    <property type="entry name" value="Sec7_C_sf"/>
</dbReference>
<feature type="compositionally biased region" description="Basic and acidic residues" evidence="1">
    <location>
        <begin position="1027"/>
        <end position="1040"/>
    </location>
</feature>
<feature type="compositionally biased region" description="Low complexity" evidence="1">
    <location>
        <begin position="671"/>
        <end position="695"/>
    </location>
</feature>
<feature type="region of interest" description="Disordered" evidence="1">
    <location>
        <begin position="254"/>
        <end position="438"/>
    </location>
</feature>
<feature type="region of interest" description="Disordered" evidence="1">
    <location>
        <begin position="747"/>
        <end position="918"/>
    </location>
</feature>
<feature type="compositionally biased region" description="Low complexity" evidence="1">
    <location>
        <begin position="795"/>
        <end position="809"/>
    </location>
</feature>
<feature type="compositionally biased region" description="Low complexity" evidence="1">
    <location>
        <begin position="424"/>
        <end position="438"/>
    </location>
</feature>
<dbReference type="InterPro" id="IPR001849">
    <property type="entry name" value="PH_domain"/>
</dbReference>
<dbReference type="SMART" id="SM00233">
    <property type="entry name" value="PH"/>
    <property type="match status" value="1"/>
</dbReference>
<dbReference type="InterPro" id="IPR000904">
    <property type="entry name" value="Sec7_dom"/>
</dbReference>
<dbReference type="InterPro" id="IPR041681">
    <property type="entry name" value="PH_9"/>
</dbReference>
<protein>
    <recommendedName>
        <fullName evidence="6">SEC7 domain-containing protein</fullName>
    </recommendedName>
</protein>
<feature type="region of interest" description="Disordered" evidence="1">
    <location>
        <begin position="1797"/>
        <end position="1879"/>
    </location>
</feature>
<feature type="compositionally biased region" description="Low complexity" evidence="1">
    <location>
        <begin position="63"/>
        <end position="75"/>
    </location>
</feature>
<dbReference type="STRING" id="741276.A0A2S5B9G7"/>
<dbReference type="GO" id="GO:0005085">
    <property type="term" value="F:guanyl-nucleotide exchange factor activity"/>
    <property type="evidence" value="ECO:0007669"/>
    <property type="project" value="InterPro"/>
</dbReference>
<feature type="compositionally biased region" description="Low complexity" evidence="1">
    <location>
        <begin position="848"/>
        <end position="857"/>
    </location>
</feature>
<proteinExistence type="predicted"/>
<comment type="caution">
    <text evidence="4">The sequence shown here is derived from an EMBL/GenBank/DDBJ whole genome shotgun (WGS) entry which is preliminary data.</text>
</comment>
<dbReference type="Gene3D" id="2.30.29.30">
    <property type="entry name" value="Pleckstrin-homology domain (PH domain)/Phosphotyrosine-binding domain (PTB)"/>
    <property type="match status" value="1"/>
</dbReference>
<feature type="compositionally biased region" description="Basic and acidic residues" evidence="1">
    <location>
        <begin position="872"/>
        <end position="886"/>
    </location>
</feature>